<dbReference type="AlphaFoldDB" id="A0A1I2M4K1"/>
<name>A0A1I2M4K1_9EURY</name>
<evidence type="ECO:0000313" key="1">
    <source>
        <dbReference type="EMBL" id="SFF86403.1"/>
    </source>
</evidence>
<dbReference type="Proteomes" id="UP000198876">
    <property type="component" value="Unassembled WGS sequence"/>
</dbReference>
<keyword evidence="2" id="KW-1185">Reference proteome</keyword>
<proteinExistence type="predicted"/>
<dbReference type="RefSeq" id="WP_092888100.1">
    <property type="nucleotide sequence ID" value="NZ_FOOQ01000001.1"/>
</dbReference>
<protein>
    <submittedName>
        <fullName evidence="1">Uncharacterized Zn-finger protein</fullName>
    </submittedName>
</protein>
<dbReference type="InterPro" id="IPR012041">
    <property type="entry name" value="Znf_CPxCG-like"/>
</dbReference>
<reference evidence="2" key="1">
    <citation type="submission" date="2016-10" db="EMBL/GenBank/DDBJ databases">
        <authorList>
            <person name="Varghese N."/>
            <person name="Submissions S."/>
        </authorList>
    </citation>
    <scope>NUCLEOTIDE SEQUENCE [LARGE SCALE GENOMIC DNA]</scope>
    <source>
        <strain evidence="2">CGMCC 1.7739</strain>
    </source>
</reference>
<accession>A0A1I2M4K1</accession>
<gene>
    <name evidence="1" type="ORF">SAMN04488063_0571</name>
</gene>
<organism evidence="1 2">
    <name type="scientific">Halopelagius inordinatus</name>
    <dbReference type="NCBI Taxonomy" id="553467"/>
    <lineage>
        <taxon>Archaea</taxon>
        <taxon>Methanobacteriati</taxon>
        <taxon>Methanobacteriota</taxon>
        <taxon>Stenosarchaea group</taxon>
        <taxon>Halobacteria</taxon>
        <taxon>Halobacteriales</taxon>
        <taxon>Haloferacaceae</taxon>
    </lineage>
</organism>
<dbReference type="EMBL" id="FOOQ01000001">
    <property type="protein sequence ID" value="SFF86403.1"/>
    <property type="molecule type" value="Genomic_DNA"/>
</dbReference>
<dbReference type="Pfam" id="PF19769">
    <property type="entry name" value="CPxCG_zf"/>
    <property type="match status" value="1"/>
</dbReference>
<sequence>MSTPQDRVAVACPSCSPEEPTVHEVLKPGGHATVRCTECSHVHKVRIEEEREVQRDVIVSQDQESFKTTADAPAEETIAVGEEFIVDTEEAIMLVRITGLEVGPEQRKESATVEDVTTIWTRAVDNVSVNVTVNPKDGKHDETRSFKIHVPGDYEFVVGDTEKFGDEEFTVKALHVREDAPEYRHGKLDHTGDMVYAKDVNRLYGRDQTSTAWSVW</sequence>
<dbReference type="PANTHER" id="PTHR42195:SF1">
    <property type="entry name" value="ZINC FINGER PROTEIN"/>
    <property type="match status" value="1"/>
</dbReference>
<evidence type="ECO:0000313" key="2">
    <source>
        <dbReference type="Proteomes" id="UP000198876"/>
    </source>
</evidence>
<dbReference type="OrthoDB" id="23364at2157"/>
<dbReference type="PIRSF" id="PIRSF015877">
    <property type="entry name" value="UCP015877"/>
    <property type="match status" value="1"/>
</dbReference>
<dbReference type="STRING" id="553467.SAMN04488063_0571"/>
<dbReference type="PANTHER" id="PTHR42195">
    <property type="entry name" value="UCP015877 FAMILY PROTEIN"/>
    <property type="match status" value="1"/>
</dbReference>